<dbReference type="InterPro" id="IPR005506">
    <property type="entry name" value="DUF312_ALF"/>
</dbReference>
<dbReference type="EMBL" id="BMVU01000067">
    <property type="protein sequence ID" value="GGY08706.1"/>
    <property type="molecule type" value="Genomic_DNA"/>
</dbReference>
<comment type="caution">
    <text evidence="2">The sequence shown here is derived from an EMBL/GenBank/DDBJ whole genome shotgun (WGS) entry which is preliminary data.</text>
</comment>
<dbReference type="RefSeq" id="WP_190194528.1">
    <property type="nucleotide sequence ID" value="NZ_BMVU01000067.1"/>
</dbReference>
<gene>
    <name evidence="2" type="ORF">GCM10010358_72130</name>
</gene>
<feature type="signal peptide" evidence="1">
    <location>
        <begin position="1"/>
        <end position="27"/>
    </location>
</feature>
<dbReference type="Proteomes" id="UP000619244">
    <property type="component" value="Unassembled WGS sequence"/>
</dbReference>
<evidence type="ECO:0000313" key="3">
    <source>
        <dbReference type="Proteomes" id="UP000619244"/>
    </source>
</evidence>
<name>A0A918NZ71_9ACTN</name>
<feature type="chain" id="PRO_5037273031" description="Secreted protein" evidence="1">
    <location>
        <begin position="28"/>
        <end position="199"/>
    </location>
</feature>
<keyword evidence="3" id="KW-1185">Reference proteome</keyword>
<reference evidence="2" key="2">
    <citation type="submission" date="2020-09" db="EMBL/GenBank/DDBJ databases">
        <authorList>
            <person name="Sun Q."/>
            <person name="Ohkuma M."/>
        </authorList>
    </citation>
    <scope>NUCLEOTIDE SEQUENCE</scope>
    <source>
        <strain evidence="2">JCM 4790</strain>
    </source>
</reference>
<evidence type="ECO:0000256" key="1">
    <source>
        <dbReference type="SAM" id="SignalP"/>
    </source>
</evidence>
<evidence type="ECO:0000313" key="2">
    <source>
        <dbReference type="EMBL" id="GGY08706.1"/>
    </source>
</evidence>
<protein>
    <recommendedName>
        <fullName evidence="4">Secreted protein</fullName>
    </recommendedName>
</protein>
<dbReference type="AlphaFoldDB" id="A0A918NZ71"/>
<organism evidence="2 3">
    <name type="scientific">Streptomyces minutiscleroticus</name>
    <dbReference type="NCBI Taxonomy" id="68238"/>
    <lineage>
        <taxon>Bacteria</taxon>
        <taxon>Bacillati</taxon>
        <taxon>Actinomycetota</taxon>
        <taxon>Actinomycetes</taxon>
        <taxon>Kitasatosporales</taxon>
        <taxon>Streptomycetaceae</taxon>
        <taxon>Streptomyces</taxon>
    </lineage>
</organism>
<accession>A0A918NZ71</accession>
<sequence>MRMARTILAVSAGALAPALLLAIPSFAATTPPTATVISVASDTGSPYDEMDADDLRMAILRILTGPDSGKRVTRQADRLLSSGTVEEMRAWLETGYRLARAEDDSVAIARLLADPDSGKAVVREANRVLDDGSPETLRAFLETGLRLARAEDDSVAIARMLADPGISDALRAAANAALDDGTPEALRHFLEVGRYEVGG</sequence>
<reference evidence="2" key="1">
    <citation type="journal article" date="2014" name="Int. J. Syst. Evol. Microbiol.">
        <title>Complete genome sequence of Corynebacterium casei LMG S-19264T (=DSM 44701T), isolated from a smear-ripened cheese.</title>
        <authorList>
            <consortium name="US DOE Joint Genome Institute (JGI-PGF)"/>
            <person name="Walter F."/>
            <person name="Albersmeier A."/>
            <person name="Kalinowski J."/>
            <person name="Ruckert C."/>
        </authorList>
    </citation>
    <scope>NUCLEOTIDE SEQUENCE</scope>
    <source>
        <strain evidence="2">JCM 4790</strain>
    </source>
</reference>
<dbReference type="Pfam" id="PF03752">
    <property type="entry name" value="ALF"/>
    <property type="match status" value="3"/>
</dbReference>
<evidence type="ECO:0008006" key="4">
    <source>
        <dbReference type="Google" id="ProtNLM"/>
    </source>
</evidence>
<keyword evidence="1" id="KW-0732">Signal</keyword>
<proteinExistence type="predicted"/>